<dbReference type="Pfam" id="PF07690">
    <property type="entry name" value="MFS_1"/>
    <property type="match status" value="1"/>
</dbReference>
<feature type="transmembrane region" description="Helical" evidence="5">
    <location>
        <begin position="362"/>
        <end position="381"/>
    </location>
</feature>
<dbReference type="CDD" id="cd17393">
    <property type="entry name" value="MFS_MosC_like"/>
    <property type="match status" value="1"/>
</dbReference>
<dbReference type="PANTHER" id="PTHR23514:SF13">
    <property type="entry name" value="INNER MEMBRANE PROTEIN YBJJ"/>
    <property type="match status" value="1"/>
</dbReference>
<dbReference type="EMBL" id="FWXD01000008">
    <property type="protein sequence ID" value="SMC23474.1"/>
    <property type="molecule type" value="Genomic_DNA"/>
</dbReference>
<feature type="transmembrane region" description="Helical" evidence="5">
    <location>
        <begin position="84"/>
        <end position="101"/>
    </location>
</feature>
<feature type="transmembrane region" description="Helical" evidence="5">
    <location>
        <begin position="281"/>
        <end position="300"/>
    </location>
</feature>
<reference evidence="7 8" key="1">
    <citation type="submission" date="2017-04" db="EMBL/GenBank/DDBJ databases">
        <authorList>
            <person name="Afonso C.L."/>
            <person name="Miller P.J."/>
            <person name="Scott M.A."/>
            <person name="Spackman E."/>
            <person name="Goraichik I."/>
            <person name="Dimitrov K.M."/>
            <person name="Suarez D.L."/>
            <person name="Swayne D.E."/>
        </authorList>
    </citation>
    <scope>NUCLEOTIDE SEQUENCE [LARGE SCALE GENOMIC DNA]</scope>
    <source>
        <strain evidence="7 8">DSM 23236</strain>
    </source>
</reference>
<feature type="transmembrane region" description="Helical" evidence="5">
    <location>
        <begin position="145"/>
        <end position="164"/>
    </location>
</feature>
<feature type="transmembrane region" description="Helical" evidence="5">
    <location>
        <begin position="306"/>
        <end position="326"/>
    </location>
</feature>
<dbReference type="OrthoDB" id="9810941at2"/>
<accession>A0A1W1XI70</accession>
<feature type="transmembrane region" description="Helical" evidence="5">
    <location>
        <begin position="250"/>
        <end position="269"/>
    </location>
</feature>
<evidence type="ECO:0000256" key="5">
    <source>
        <dbReference type="SAM" id="Phobius"/>
    </source>
</evidence>
<feature type="transmembrane region" description="Helical" evidence="5">
    <location>
        <begin position="20"/>
        <end position="36"/>
    </location>
</feature>
<feature type="domain" description="Major facilitator superfamily (MFS) profile" evidence="6">
    <location>
        <begin position="214"/>
        <end position="385"/>
    </location>
</feature>
<dbReference type="Proteomes" id="UP000192761">
    <property type="component" value="Unassembled WGS sequence"/>
</dbReference>
<dbReference type="AlphaFoldDB" id="A0A1W1XI70"/>
<evidence type="ECO:0000313" key="7">
    <source>
        <dbReference type="EMBL" id="SMC23474.1"/>
    </source>
</evidence>
<name>A0A1W1XI70_9NEIS</name>
<evidence type="ECO:0000256" key="3">
    <source>
        <dbReference type="ARBA" id="ARBA00022989"/>
    </source>
</evidence>
<dbReference type="STRING" id="1121001.SAMN02745857_01617"/>
<dbReference type="InterPro" id="IPR020846">
    <property type="entry name" value="MFS_dom"/>
</dbReference>
<feature type="transmembrane region" description="Helical" evidence="5">
    <location>
        <begin position="333"/>
        <end position="356"/>
    </location>
</feature>
<keyword evidence="2 5" id="KW-0812">Transmembrane</keyword>
<comment type="subcellular location">
    <subcellularLocation>
        <location evidence="1">Membrane</location>
        <topology evidence="1">Multi-pass membrane protein</topology>
    </subcellularLocation>
</comment>
<protein>
    <submittedName>
        <fullName evidence="7">Fucose permease</fullName>
    </submittedName>
</protein>
<feature type="transmembrane region" description="Helical" evidence="5">
    <location>
        <begin position="107"/>
        <end position="125"/>
    </location>
</feature>
<keyword evidence="3 5" id="KW-1133">Transmembrane helix</keyword>
<feature type="transmembrane region" description="Helical" evidence="5">
    <location>
        <begin position="208"/>
        <end position="230"/>
    </location>
</feature>
<organism evidence="7 8">
    <name type="scientific">Andreprevotia lacus DSM 23236</name>
    <dbReference type="NCBI Taxonomy" id="1121001"/>
    <lineage>
        <taxon>Bacteria</taxon>
        <taxon>Pseudomonadati</taxon>
        <taxon>Pseudomonadota</taxon>
        <taxon>Betaproteobacteria</taxon>
        <taxon>Neisseriales</taxon>
        <taxon>Chitinibacteraceae</taxon>
        <taxon>Andreprevotia</taxon>
    </lineage>
</organism>
<dbReference type="PANTHER" id="PTHR23514">
    <property type="entry name" value="BYPASS OF STOP CODON PROTEIN 6"/>
    <property type="match status" value="1"/>
</dbReference>
<dbReference type="InterPro" id="IPR011701">
    <property type="entry name" value="MFS"/>
</dbReference>
<evidence type="ECO:0000313" key="8">
    <source>
        <dbReference type="Proteomes" id="UP000192761"/>
    </source>
</evidence>
<dbReference type="Gene3D" id="1.20.1250.20">
    <property type="entry name" value="MFS general substrate transporter like domains"/>
    <property type="match status" value="2"/>
</dbReference>
<proteinExistence type="predicted"/>
<dbReference type="InterPro" id="IPR036259">
    <property type="entry name" value="MFS_trans_sf"/>
</dbReference>
<dbReference type="GO" id="GO:0022857">
    <property type="term" value="F:transmembrane transporter activity"/>
    <property type="evidence" value="ECO:0007669"/>
    <property type="project" value="InterPro"/>
</dbReference>
<dbReference type="GO" id="GO:0016020">
    <property type="term" value="C:membrane"/>
    <property type="evidence" value="ECO:0007669"/>
    <property type="project" value="UniProtKB-SubCell"/>
</dbReference>
<keyword evidence="4 5" id="KW-0472">Membrane</keyword>
<evidence type="ECO:0000256" key="4">
    <source>
        <dbReference type="ARBA" id="ARBA00023136"/>
    </source>
</evidence>
<dbReference type="InterPro" id="IPR051788">
    <property type="entry name" value="MFS_Transporter"/>
</dbReference>
<dbReference type="PROSITE" id="PS50850">
    <property type="entry name" value="MFS"/>
    <property type="match status" value="1"/>
</dbReference>
<evidence type="ECO:0000256" key="2">
    <source>
        <dbReference type="ARBA" id="ARBA00022692"/>
    </source>
</evidence>
<feature type="transmembrane region" description="Helical" evidence="5">
    <location>
        <begin position="170"/>
        <end position="188"/>
    </location>
</feature>
<keyword evidence="8" id="KW-1185">Reference proteome</keyword>
<sequence>MLANCADPMTASPSSATSRYAVAALFLLLGVNYGSWAARMPALKTMLGLSNADISYLLLASGLGSVFSFPITATLLHKLGPRRLCWLASALLPLLLIALGYSPSYGFALVVMVLEGLAVSCLNVAMNAQAVTVELQGGKAIMSRLHATFSLGTLAAAGIAYGFTNFTASVPLHFCAVALLMWLAAGWAGRHLVADPPRNEVDVARQPFSVPTGAALWLVLGVFGGTIVEGSMSDWTALYLKERTGASDAMATWGLGCFSVTMSLSRWFGDLARTRFGPRALLLYGGVIAGGGLGAAVLMGGFVPGLLGFIAVGLGVAAVSPCLYQVAARQGPVALAAATTTGSLGLLVGPPIIGFIAHHSHLGWGLGFVAVSVALIAYAATRIDW</sequence>
<dbReference type="SUPFAM" id="SSF103473">
    <property type="entry name" value="MFS general substrate transporter"/>
    <property type="match status" value="1"/>
</dbReference>
<evidence type="ECO:0000259" key="6">
    <source>
        <dbReference type="PROSITE" id="PS50850"/>
    </source>
</evidence>
<evidence type="ECO:0000256" key="1">
    <source>
        <dbReference type="ARBA" id="ARBA00004141"/>
    </source>
</evidence>
<gene>
    <name evidence="7" type="ORF">SAMN02745857_01617</name>
</gene>
<feature type="transmembrane region" description="Helical" evidence="5">
    <location>
        <begin position="56"/>
        <end position="77"/>
    </location>
</feature>